<dbReference type="InterPro" id="IPR002490">
    <property type="entry name" value="V-ATPase_116kDa_su"/>
</dbReference>
<evidence type="ECO:0000256" key="6">
    <source>
        <dbReference type="ARBA" id="ARBA00023065"/>
    </source>
</evidence>
<keyword evidence="7 9" id="KW-0472">Membrane</keyword>
<evidence type="ECO:0000256" key="9">
    <source>
        <dbReference type="SAM" id="Phobius"/>
    </source>
</evidence>
<feature type="transmembrane region" description="Helical" evidence="9">
    <location>
        <begin position="602"/>
        <end position="621"/>
    </location>
</feature>
<dbReference type="GO" id="GO:0051117">
    <property type="term" value="F:ATPase binding"/>
    <property type="evidence" value="ECO:0007669"/>
    <property type="project" value="TreeGrafter"/>
</dbReference>
<dbReference type="PANTHER" id="PTHR11629:SF63">
    <property type="entry name" value="V-TYPE PROTON ATPASE SUBUNIT A"/>
    <property type="match status" value="1"/>
</dbReference>
<comment type="subcellular location">
    <subcellularLocation>
        <location evidence="1">Membrane</location>
        <topology evidence="1">Multi-pass membrane protein</topology>
    </subcellularLocation>
</comment>
<dbReference type="GO" id="GO:0016471">
    <property type="term" value="C:vacuolar proton-transporting V-type ATPase complex"/>
    <property type="evidence" value="ECO:0007669"/>
    <property type="project" value="TreeGrafter"/>
</dbReference>
<evidence type="ECO:0000313" key="11">
    <source>
        <dbReference type="Proteomes" id="UP000005632"/>
    </source>
</evidence>
<evidence type="ECO:0000256" key="5">
    <source>
        <dbReference type="ARBA" id="ARBA00022989"/>
    </source>
</evidence>
<evidence type="ECO:0000256" key="4">
    <source>
        <dbReference type="ARBA" id="ARBA00022692"/>
    </source>
</evidence>
<dbReference type="eggNOG" id="COG1269">
    <property type="taxonomic scope" value="Bacteria"/>
</dbReference>
<gene>
    <name evidence="10" type="ordered locus">SpiGrapes_0742</name>
</gene>
<evidence type="ECO:0000256" key="2">
    <source>
        <dbReference type="ARBA" id="ARBA00009904"/>
    </source>
</evidence>
<feature type="transmembrane region" description="Helical" evidence="9">
    <location>
        <begin position="516"/>
        <end position="536"/>
    </location>
</feature>
<dbReference type="OrthoDB" id="9803814at2"/>
<evidence type="ECO:0000256" key="8">
    <source>
        <dbReference type="SAM" id="Coils"/>
    </source>
</evidence>
<evidence type="ECO:0000313" key="10">
    <source>
        <dbReference type="EMBL" id="AEV28578.1"/>
    </source>
</evidence>
<dbReference type="RefSeq" id="WP_014269427.1">
    <property type="nucleotide sequence ID" value="NC_016633.1"/>
</dbReference>
<keyword evidence="8" id="KW-0175">Coiled coil</keyword>
<keyword evidence="5 9" id="KW-1133">Transmembrane helix</keyword>
<dbReference type="GO" id="GO:0007035">
    <property type="term" value="P:vacuolar acidification"/>
    <property type="evidence" value="ECO:0007669"/>
    <property type="project" value="TreeGrafter"/>
</dbReference>
<proteinExistence type="inferred from homology"/>
<keyword evidence="11" id="KW-1185">Reference proteome</keyword>
<feature type="transmembrane region" description="Helical" evidence="9">
    <location>
        <begin position="398"/>
        <end position="425"/>
    </location>
</feature>
<feature type="coiled-coil region" evidence="8">
    <location>
        <begin position="95"/>
        <end position="129"/>
    </location>
</feature>
<dbReference type="GO" id="GO:0033179">
    <property type="term" value="C:proton-transporting V-type ATPase, V0 domain"/>
    <property type="evidence" value="ECO:0007669"/>
    <property type="project" value="InterPro"/>
</dbReference>
<dbReference type="PANTHER" id="PTHR11629">
    <property type="entry name" value="VACUOLAR PROTON ATPASES"/>
    <property type="match status" value="1"/>
</dbReference>
<dbReference type="EMBL" id="CP003155">
    <property type="protein sequence ID" value="AEV28578.1"/>
    <property type="molecule type" value="Genomic_DNA"/>
</dbReference>
<keyword evidence="3" id="KW-0813">Transport</keyword>
<dbReference type="Proteomes" id="UP000005632">
    <property type="component" value="Chromosome"/>
</dbReference>
<evidence type="ECO:0000256" key="1">
    <source>
        <dbReference type="ARBA" id="ARBA00004141"/>
    </source>
</evidence>
<evidence type="ECO:0000256" key="7">
    <source>
        <dbReference type="ARBA" id="ARBA00023136"/>
    </source>
</evidence>
<comment type="similarity">
    <text evidence="2">Belongs to the V-ATPase 116 kDa subunit family.</text>
</comment>
<dbReference type="AlphaFoldDB" id="G8QYL5"/>
<keyword evidence="4 9" id="KW-0812">Transmembrane</keyword>
<protein>
    <submittedName>
        <fullName evidence="10">Archaeal/vacuolar-type H+-ATPase subunit I</fullName>
    </submittedName>
</protein>
<dbReference type="KEGG" id="sgp:SpiGrapes_0742"/>
<feature type="transmembrane region" description="Helical" evidence="9">
    <location>
        <begin position="445"/>
        <end position="466"/>
    </location>
</feature>
<dbReference type="Pfam" id="PF01496">
    <property type="entry name" value="V_ATPase_I"/>
    <property type="match status" value="2"/>
</dbReference>
<organism evidence="10 11">
    <name type="scientific">Sphaerochaeta pleomorpha (strain ATCC BAA-1885 / DSM 22778 / Grapes)</name>
    <dbReference type="NCBI Taxonomy" id="158190"/>
    <lineage>
        <taxon>Bacteria</taxon>
        <taxon>Pseudomonadati</taxon>
        <taxon>Spirochaetota</taxon>
        <taxon>Spirochaetia</taxon>
        <taxon>Spirochaetales</taxon>
        <taxon>Sphaerochaetaceae</taxon>
        <taxon>Sphaerochaeta</taxon>
    </lineage>
</organism>
<sequence length="663" mass="74320">MNLFTRPMKLLTAVVLEQMSDTVIKALLELGVMDFVSIKKIDPRQMEKLSSRPISISKAALEDMRHRVEAVLRQGHCLLPSSDMLDVKNLEKPDLESYRNMLDNLGKQLATLKDKQKNFNQQLLGLQELKRYIGDEKLEYLDLRVGVVGHGSPEDLSEKLISLGGLLHKTEEGNSYIALALRRDSAQVSPLLDKFEWTETSNAELQKHAFIEISSRIDKEYLEAAAHLKQTELEVDEIIKKQQMQLDSMWCNLRLNELCNQIRSYFSYTRNTTLFSGWVPVDQCDSVSEAITQASEGQCVIEWTGAEEMPREEIPVSIHTPKAFSPFQKMVDNYNTPEYGSVNPTIFVMVAYLVMFALMFADVGQGLVLLLIGLVGRFDYKKNPLKADGMISRNLCNLLLYLGSASMVGGVLFGSYFGFSLFPAVWFNFDRVVNGEATGGVIKDVYSILGITVKFGIVIIYLGLLINWVNLFRKKAWLKLTLDKNGLVGGWLFAVGLYMGFGYVATGYKQFPSASWLTPAIVIPIVLLLFPGFIEYRISVKKGGKKHSIVAVTMDAFMEWFINVLEIFIGYLSNTLSFMRVAGLGIAHVSLMTAFKELAGNAGGFWGILIFIFGNLLVIALEGLSSGIQALRLNYYEFFSKYFTGKGVAYEPVGLRSPFSVNK</sequence>
<evidence type="ECO:0000256" key="3">
    <source>
        <dbReference type="ARBA" id="ARBA00022448"/>
    </source>
</evidence>
<name>G8QYL5_SPHPG</name>
<feature type="transmembrane region" description="Helical" evidence="9">
    <location>
        <begin position="487"/>
        <end position="504"/>
    </location>
</feature>
<dbReference type="HOGENOM" id="CLU_025558_0_1_12"/>
<keyword evidence="6" id="KW-0406">Ion transport</keyword>
<reference evidence="10 11" key="1">
    <citation type="submission" date="2011-11" db="EMBL/GenBank/DDBJ databases">
        <title>Complete sequence of Spirochaeta sp. grapes.</title>
        <authorList>
            <consortium name="US DOE Joint Genome Institute"/>
            <person name="Lucas S."/>
            <person name="Han J."/>
            <person name="Lapidus A."/>
            <person name="Cheng J.-F."/>
            <person name="Goodwin L."/>
            <person name="Pitluck S."/>
            <person name="Peters L."/>
            <person name="Ovchinnikova G."/>
            <person name="Munk A.C."/>
            <person name="Detter J.C."/>
            <person name="Han C."/>
            <person name="Tapia R."/>
            <person name="Land M."/>
            <person name="Hauser L."/>
            <person name="Kyrpides N."/>
            <person name="Ivanova N."/>
            <person name="Pagani I."/>
            <person name="Ritalahtilisa K."/>
            <person name="Loeffler F."/>
            <person name="Woyke T."/>
        </authorList>
    </citation>
    <scope>NUCLEOTIDE SEQUENCE [LARGE SCALE GENOMIC DNA]</scope>
    <source>
        <strain evidence="11">ATCC BAA-1885 / DSM 22778 / Grapes</strain>
    </source>
</reference>
<feature type="transmembrane region" description="Helical" evidence="9">
    <location>
        <begin position="346"/>
        <end position="378"/>
    </location>
</feature>
<feature type="transmembrane region" description="Helical" evidence="9">
    <location>
        <begin position="548"/>
        <end position="572"/>
    </location>
</feature>
<dbReference type="GO" id="GO:0046961">
    <property type="term" value="F:proton-transporting ATPase activity, rotational mechanism"/>
    <property type="evidence" value="ECO:0007669"/>
    <property type="project" value="InterPro"/>
</dbReference>
<dbReference type="STRING" id="158190.SpiGrapes_0742"/>
<accession>G8QYL5</accession>